<comment type="similarity">
    <text evidence="1 4">Belongs to the eukaryotic ribosomal protein eL20 family.</text>
</comment>
<dbReference type="InterPro" id="IPR021138">
    <property type="entry name" value="Ribosomal_eL20_eukaryotes"/>
</dbReference>
<dbReference type="InterPro" id="IPR023573">
    <property type="entry name" value="Ribosomal_eL20_dom"/>
</dbReference>
<gene>
    <name evidence="6" type="primary">rpl20</name>
</gene>
<dbReference type="SUPFAM" id="SSF160374">
    <property type="entry name" value="RplX-like"/>
    <property type="match status" value="1"/>
</dbReference>
<dbReference type="EMBL" id="KX235460">
    <property type="protein sequence ID" value="ANM86189.1"/>
    <property type="molecule type" value="mRNA"/>
</dbReference>
<evidence type="ECO:0000256" key="1">
    <source>
        <dbReference type="ARBA" id="ARBA00009362"/>
    </source>
</evidence>
<keyword evidence="2 4" id="KW-0689">Ribosomal protein</keyword>
<dbReference type="FunFam" id="3.10.20.10:FF:000001">
    <property type="entry name" value="60S ribosomal protein L18a"/>
    <property type="match status" value="1"/>
</dbReference>
<evidence type="ECO:0000259" key="5">
    <source>
        <dbReference type="Pfam" id="PF01775"/>
    </source>
</evidence>
<dbReference type="Gene3D" id="3.10.20.10">
    <property type="match status" value="2"/>
</dbReference>
<proteinExistence type="evidence at transcript level"/>
<dbReference type="PANTHER" id="PTHR10052">
    <property type="entry name" value="60S RIBOSOMAL PROTEIN L18A"/>
    <property type="match status" value="1"/>
</dbReference>
<accession>A0A192ZHK8</accession>
<dbReference type="Pfam" id="PF01775">
    <property type="entry name" value="Ribosomal_L18A"/>
    <property type="match status" value="1"/>
</dbReference>
<dbReference type="AlphaFoldDB" id="A0A192ZHK8"/>
<dbReference type="GO" id="GO:0003735">
    <property type="term" value="F:structural constituent of ribosome"/>
    <property type="evidence" value="ECO:0007669"/>
    <property type="project" value="InterPro"/>
</dbReference>
<dbReference type="HAMAP" id="MF_00273">
    <property type="entry name" value="Ribosomal_eL20"/>
    <property type="match status" value="1"/>
</dbReference>
<organism evidence="6">
    <name type="scientific">Stygiella incarcerata</name>
    <dbReference type="NCBI Taxonomy" id="1712417"/>
    <lineage>
        <taxon>Eukaryota</taxon>
        <taxon>Discoba</taxon>
        <taxon>Jakobida</taxon>
        <taxon>Andalucina</taxon>
        <taxon>Stygiellidae</taxon>
        <taxon>Stygiella</taxon>
    </lineage>
</organism>
<evidence type="ECO:0000256" key="2">
    <source>
        <dbReference type="ARBA" id="ARBA00022980"/>
    </source>
</evidence>
<evidence type="ECO:0000313" key="6">
    <source>
        <dbReference type="EMBL" id="ANM86189.1"/>
    </source>
</evidence>
<keyword evidence="3 4" id="KW-0687">Ribonucleoprotein</keyword>
<dbReference type="GO" id="GO:1990904">
    <property type="term" value="C:ribonucleoprotein complex"/>
    <property type="evidence" value="ECO:0007669"/>
    <property type="project" value="UniProtKB-KW"/>
</dbReference>
<feature type="domain" description="Large ribosomal subunit protein eL20" evidence="5">
    <location>
        <begin position="5"/>
        <end position="128"/>
    </location>
</feature>
<evidence type="ECO:0000256" key="3">
    <source>
        <dbReference type="ARBA" id="ARBA00023274"/>
    </source>
</evidence>
<evidence type="ECO:0000256" key="4">
    <source>
        <dbReference type="PIRNR" id="PIRNR002190"/>
    </source>
</evidence>
<dbReference type="GO" id="GO:0006412">
    <property type="term" value="P:translation"/>
    <property type="evidence" value="ECO:0007669"/>
    <property type="project" value="InterPro"/>
</dbReference>
<protein>
    <recommendedName>
        <fullName evidence="4">60S ribosomal protein L18a</fullName>
    </recommendedName>
</protein>
<reference evidence="6" key="1">
    <citation type="submission" date="2016-05" db="EMBL/GenBank/DDBJ databases">
        <title>Novel hydrogenosomes in the microaerophilic jakobid Stygiella incarcerata.</title>
        <authorList>
            <person name="Leger M.M."/>
            <person name="Eme L."/>
            <person name="Hug L.A."/>
            <person name="Roger A.J."/>
        </authorList>
    </citation>
    <scope>NUCLEOTIDE SEQUENCE</scope>
</reference>
<dbReference type="InterPro" id="IPR028877">
    <property type="entry name" value="Ribosomal_eL20"/>
</dbReference>
<dbReference type="PIRSF" id="PIRSF002190">
    <property type="entry name" value="Ribosomal_L18a"/>
    <property type="match status" value="1"/>
</dbReference>
<dbReference type="GO" id="GO:0005840">
    <property type="term" value="C:ribosome"/>
    <property type="evidence" value="ECO:0007669"/>
    <property type="project" value="UniProtKB-KW"/>
</dbReference>
<sequence length="175" mass="20709">MESKLREFIVMGRKKPSETEKNPKVYKMSIYAPNKSVAKSRFWYFMGNEIKMKRASGEILFVSELYEKKPLKVKNFGIWLRYNSRTGTHNMYKEYRDVTSKGAVFQLYQDMASKHRARFSSIHVIRVAVVKAADCKREAITQMHSTKLRFPLPRRRLMRPAKHRVPFHSSRPHVI</sequence>
<name>A0A192ZHK8_9EUKA</name>